<dbReference type="EMBL" id="QEFC01000327">
    <property type="protein sequence ID" value="KAE9464724.1"/>
    <property type="molecule type" value="Genomic_DNA"/>
</dbReference>
<name>A0A6A4M9G8_9ERIC</name>
<keyword evidence="2" id="KW-0812">Transmembrane</keyword>
<accession>A0A6A4M9G8</accession>
<dbReference type="SUPFAM" id="SSF55874">
    <property type="entry name" value="ATPase domain of HSP90 chaperone/DNA topoisomerase II/histidine kinase"/>
    <property type="match status" value="1"/>
</dbReference>
<protein>
    <submittedName>
        <fullName evidence="3">Uncharacterized protein</fullName>
    </submittedName>
</protein>
<organism evidence="3 4">
    <name type="scientific">Rhododendron williamsianum</name>
    <dbReference type="NCBI Taxonomy" id="262921"/>
    <lineage>
        <taxon>Eukaryota</taxon>
        <taxon>Viridiplantae</taxon>
        <taxon>Streptophyta</taxon>
        <taxon>Embryophyta</taxon>
        <taxon>Tracheophyta</taxon>
        <taxon>Spermatophyta</taxon>
        <taxon>Magnoliopsida</taxon>
        <taxon>eudicotyledons</taxon>
        <taxon>Gunneridae</taxon>
        <taxon>Pentapetalae</taxon>
        <taxon>asterids</taxon>
        <taxon>Ericales</taxon>
        <taxon>Ericaceae</taxon>
        <taxon>Ericoideae</taxon>
        <taxon>Rhodoreae</taxon>
        <taxon>Rhododendron</taxon>
    </lineage>
</organism>
<evidence type="ECO:0000313" key="4">
    <source>
        <dbReference type="Proteomes" id="UP000428333"/>
    </source>
</evidence>
<dbReference type="PANTHER" id="PTHR33566">
    <property type="entry name" value="EN/SPM-LIKE TRANSPOSON-RELATED"/>
    <property type="match status" value="1"/>
</dbReference>
<keyword evidence="4" id="KW-1185">Reference proteome</keyword>
<dbReference type="OrthoDB" id="10036779at2759"/>
<keyword evidence="2" id="KW-0472">Membrane</keyword>
<evidence type="ECO:0000256" key="1">
    <source>
        <dbReference type="SAM" id="MobiDB-lite"/>
    </source>
</evidence>
<dbReference type="Proteomes" id="UP000428333">
    <property type="component" value="Linkage Group LG02"/>
</dbReference>
<evidence type="ECO:0000313" key="3">
    <source>
        <dbReference type="EMBL" id="KAE9464724.1"/>
    </source>
</evidence>
<dbReference type="Pfam" id="PF13589">
    <property type="entry name" value="HATPase_c_3"/>
    <property type="match status" value="1"/>
</dbReference>
<reference evidence="3 4" key="1">
    <citation type="journal article" date="2019" name="Genome Biol. Evol.">
        <title>The Rhododendron genome and chromosomal organization provide insight into shared whole-genome duplications across the heath family (Ericaceae).</title>
        <authorList>
            <person name="Soza V.L."/>
            <person name="Lindsley D."/>
            <person name="Waalkes A."/>
            <person name="Ramage E."/>
            <person name="Patwardhan R.P."/>
            <person name="Burton J.N."/>
            <person name="Adey A."/>
            <person name="Kumar A."/>
            <person name="Qiu R."/>
            <person name="Shendure J."/>
            <person name="Hall B."/>
        </authorList>
    </citation>
    <scope>NUCLEOTIDE SEQUENCE [LARGE SCALE GENOMIC DNA]</scope>
    <source>
        <strain evidence="3">RSF 1966-606</strain>
    </source>
</reference>
<evidence type="ECO:0000256" key="2">
    <source>
        <dbReference type="SAM" id="Phobius"/>
    </source>
</evidence>
<comment type="caution">
    <text evidence="3">The sequence shown here is derived from an EMBL/GenBank/DDBJ whole genome shotgun (WGS) entry which is preliminary data.</text>
</comment>
<dbReference type="InterPro" id="IPR036890">
    <property type="entry name" value="HATPase_C_sf"/>
</dbReference>
<feature type="transmembrane region" description="Helical" evidence="2">
    <location>
        <begin position="451"/>
        <end position="468"/>
    </location>
</feature>
<proteinExistence type="predicted"/>
<feature type="non-terminal residue" evidence="3">
    <location>
        <position position="1"/>
    </location>
</feature>
<gene>
    <name evidence="3" type="ORF">C3L33_03359</name>
</gene>
<sequence>MLLVRFLFPLLYKRKTGLTGAVCAIRQRNQSPTIPRRGTRVKREQLQPAAKSVLSSCRVMEARKQEQRLAKRPRSIAFESKERPNKRPSGQCVKIEDGDEKIFKFRVLFPNGMSLGLKIRVPEAEWPMEEFVDVVKGEYFRALRQAESEKPRRRIDWKSKDLHFVDVFDNDGSKAAETYENMWDLTPDTDLLMELPEEYNFETALADLIDNSLQAVWSNDVNDRRLVSVEVNKDRITIFDTGPGMDGSDENSIVKWGKMGASLHRSSRGRGIGGKPPYLMPVFGMFGYGGPIASMHLGRHCIVLDTTYILAILLPHRRRALVSSKTKESKMVYTLHLEREALLSRSGSEKTWRTDGGIRHPTEDEISWSSPQGSFTKVEIFKPKMKDLDILQLQCKLKDIYFPYIQCDEVSKTRRTIMPVEFQILDYTAIVALLLFRTLACLPYTLVILPYIATLSFYVVFTFGYVVCQRSPSTWSSHLVMLSVSVLLLRGLVHFKVNGTDLAEIQGGEVAITNLHSCNGPEFVLQLRFSQDATSGPGVRVSQEANARLRFVYFPVVEGKENIERILENVKAGGCGIRENFESFSRVSIWRLGRLLPDARWKRLPFMEPRKKIGDKGQTLKRCCSRVKCFIDTDAGFNPTPSKTDLAHHHPYTTVLRNFGDKRPETDKEVKLEISKDGKQVTLPQLEKQYDEWIFQMHDRYDEVIERGEDQPLLVVSPSNKKKLGISSDREARVICSPLGLPSENGCVLSVQDDGNTGIDIGSSISIPISVIDSGKCMAIEAAEWESQVQKQRQKMPSTIELLSARHCQELEVDGPLPTTVYAGHVPPSEIVAVVRPASYNCASASKNLDQKHIVISKEDLEMCMQIKLRAADKSIKDIRHIYSRCIKPSPRKVSMDRVGLCFPPISIGCYDIHGNRIPFASVPEVSIRIVSGGGVLASVNTMKLDLSLDQLTLKIKDTLIECYELDKIKPNYEATLVVSGPDELSSVSIPCQGPPTYISSVLYSLFVGILPGTFHSVRTLPRNLDKQLLPGHAIKELIVEAQVLLNFHGRIFALVNKGEKEEYGSVLLLMFDAYGNHVDRGLEVQLNVDGFSFQDHKGSIRKVDQRGCVDLSSVLKVTGGYGRRFLISEKTIFKKEFETEKRELRILSEVPKFCMAGSVLEDMVFVVINTEGDVDETIHDDESCGQSHMLMIKSEPLDTDDSVKYSFHCGRCIVRAISLRQKEGIVRLVAAHSRYPELHLTMEDSSALVSSKVGHDCQFSDGKLLLLQDSSAPKDVKEFVFAIMDDQKELEEAVIAHGLRVKDCETALTELNACQVELKEELSILQASLGLDSSNHSGNATGKEAVMKQIESKGDSAAAVVCRLLREVPSSEQHNNIIENTLGVVALLGTVLAEYLGEDQMLAIVCKSYAAVDALENYEQNGNVDRAHDPHPEAMKFAQSINGRYVVICLEDTRPYTGKLGSDPDRKLALPDPTLPDGNLPSGYLGYAVNLVNLESHHLQAWTNAGHSLRETLLYGLFGEIQVYETREHMKRAKPFIKHGAVSLDGGIMRGNGVLSFGHRVCRRRELGWPSPPQLSEKRKSGACGQKRFLRNPGASSLVYGIRGCGISAEVGLLGLEELKASSIQDPSVLKHVGHSDSCSNAMDGMPNGAPYQAERVLCTAKTPHLALSKDVLGVVAQLGKLDDDNLSRQYSGEFVANDPQMRLDLLKPSLPNGGSPPGFLGFAVNMINIDTDNLSRLTATGNGLRETLFYNLFSRLQVYNTREDMLQALPCIKDGAISLDGGIIKPTGIFYLGCR</sequence>
<keyword evidence="2" id="KW-1133">Transmembrane helix</keyword>
<dbReference type="PANTHER" id="PTHR33566:SF1">
    <property type="entry name" value="EN_SPM-LIKE TRANSPOSON-RELATED"/>
    <property type="match status" value="1"/>
</dbReference>
<feature type="region of interest" description="Disordered" evidence="1">
    <location>
        <begin position="71"/>
        <end position="92"/>
    </location>
</feature>
<feature type="transmembrane region" description="Helical" evidence="2">
    <location>
        <begin position="475"/>
        <end position="493"/>
    </location>
</feature>
<dbReference type="Gene3D" id="3.30.565.10">
    <property type="entry name" value="Histidine kinase-like ATPase, C-terminal domain"/>
    <property type="match status" value="1"/>
</dbReference>